<dbReference type="GO" id="GO:0003824">
    <property type="term" value="F:catalytic activity"/>
    <property type="evidence" value="ECO:0007669"/>
    <property type="project" value="TreeGrafter"/>
</dbReference>
<protein>
    <recommendedName>
        <fullName evidence="1">ABM domain-containing protein</fullName>
    </recommendedName>
</protein>
<sequence length="119" mass="13642">METSDVKSRATKTAFIFNSYYRVHPEDRQKFVDAVAEHIPPTAQMPGCVYYVFAADILDPNTFHLSEGWEDADTIERHHRSDLFQEALKKATTSVRILENQGQRYEIAAQTDGRPPRLS</sequence>
<organism evidence="2">
    <name type="scientific">uncultured Arthrobacter sp</name>
    <dbReference type="NCBI Taxonomy" id="114050"/>
    <lineage>
        <taxon>Bacteria</taxon>
        <taxon>Bacillati</taxon>
        <taxon>Actinomycetota</taxon>
        <taxon>Actinomycetes</taxon>
        <taxon>Micrococcales</taxon>
        <taxon>Micrococcaceae</taxon>
        <taxon>Arthrobacter</taxon>
        <taxon>environmental samples</taxon>
    </lineage>
</organism>
<accession>A0A6J4HT57</accession>
<dbReference type="PANTHER" id="PTHR33336">
    <property type="entry name" value="QUINOL MONOOXYGENASE YGIN-RELATED"/>
    <property type="match status" value="1"/>
</dbReference>
<dbReference type="PANTHER" id="PTHR33336:SF3">
    <property type="entry name" value="ABM DOMAIN-CONTAINING PROTEIN"/>
    <property type="match status" value="1"/>
</dbReference>
<dbReference type="SUPFAM" id="SSF54909">
    <property type="entry name" value="Dimeric alpha+beta barrel"/>
    <property type="match status" value="1"/>
</dbReference>
<feature type="domain" description="ABM" evidence="1">
    <location>
        <begin position="15"/>
        <end position="107"/>
    </location>
</feature>
<name>A0A6J4HT57_9MICC</name>
<dbReference type="InterPro" id="IPR011008">
    <property type="entry name" value="Dimeric_a/b-barrel"/>
</dbReference>
<dbReference type="PROSITE" id="PS51725">
    <property type="entry name" value="ABM"/>
    <property type="match status" value="1"/>
</dbReference>
<evidence type="ECO:0000259" key="1">
    <source>
        <dbReference type="PROSITE" id="PS51725"/>
    </source>
</evidence>
<dbReference type="Pfam" id="PF03992">
    <property type="entry name" value="ABM"/>
    <property type="match status" value="1"/>
</dbReference>
<dbReference type="InterPro" id="IPR007138">
    <property type="entry name" value="ABM_dom"/>
</dbReference>
<gene>
    <name evidence="2" type="ORF">AVDCRST_MAG83-1198</name>
</gene>
<proteinExistence type="predicted"/>
<dbReference type="InterPro" id="IPR050744">
    <property type="entry name" value="AI-2_Isomerase_LsrG"/>
</dbReference>
<dbReference type="AlphaFoldDB" id="A0A6J4HT57"/>
<dbReference type="Gene3D" id="3.30.70.100">
    <property type="match status" value="1"/>
</dbReference>
<reference evidence="2" key="1">
    <citation type="submission" date="2020-02" db="EMBL/GenBank/DDBJ databases">
        <authorList>
            <person name="Meier V. D."/>
        </authorList>
    </citation>
    <scope>NUCLEOTIDE SEQUENCE</scope>
    <source>
        <strain evidence="2">AVDCRST_MAG83</strain>
    </source>
</reference>
<dbReference type="EMBL" id="CADCTE010000073">
    <property type="protein sequence ID" value="CAA9232148.1"/>
    <property type="molecule type" value="Genomic_DNA"/>
</dbReference>
<evidence type="ECO:0000313" key="2">
    <source>
        <dbReference type="EMBL" id="CAA9232148.1"/>
    </source>
</evidence>